<dbReference type="EMBL" id="VSSQ01022584">
    <property type="protein sequence ID" value="MPM68991.1"/>
    <property type="molecule type" value="Genomic_DNA"/>
</dbReference>
<comment type="caution">
    <text evidence="1">The sequence shown here is derived from an EMBL/GenBank/DDBJ whole genome shotgun (WGS) entry which is preliminary data.</text>
</comment>
<dbReference type="AlphaFoldDB" id="A0A645BWH7"/>
<protein>
    <submittedName>
        <fullName evidence="1">Uncharacterized protein</fullName>
    </submittedName>
</protein>
<accession>A0A645BWH7</accession>
<reference evidence="1" key="1">
    <citation type="submission" date="2019-08" db="EMBL/GenBank/DDBJ databases">
        <authorList>
            <person name="Kucharzyk K."/>
            <person name="Murdoch R.W."/>
            <person name="Higgins S."/>
            <person name="Loffler F."/>
        </authorList>
    </citation>
    <scope>NUCLEOTIDE SEQUENCE</scope>
</reference>
<proteinExistence type="predicted"/>
<gene>
    <name evidence="1" type="ORF">SDC9_115928</name>
</gene>
<evidence type="ECO:0000313" key="1">
    <source>
        <dbReference type="EMBL" id="MPM68991.1"/>
    </source>
</evidence>
<organism evidence="1">
    <name type="scientific">bioreactor metagenome</name>
    <dbReference type="NCBI Taxonomy" id="1076179"/>
    <lineage>
        <taxon>unclassified sequences</taxon>
        <taxon>metagenomes</taxon>
        <taxon>ecological metagenomes</taxon>
    </lineage>
</organism>
<name>A0A645BWH7_9ZZZZ</name>
<sequence length="61" mass="6779">MNYVYKSPLLVSEMVTWVCVATLKKAILATITKEHILQGFGIRTKRELVGGKTATQNISVK</sequence>